<proteinExistence type="predicted"/>
<reference evidence="2 3" key="1">
    <citation type="submission" date="2021-01" db="EMBL/GenBank/DDBJ databases">
        <title>Whole genome shotgun sequence of Microbispora amethystogenes NBRC 101907.</title>
        <authorList>
            <person name="Komaki H."/>
            <person name="Tamura T."/>
        </authorList>
    </citation>
    <scope>NUCLEOTIDE SEQUENCE [LARGE SCALE GENOMIC DNA]</scope>
    <source>
        <strain evidence="2 3">NBRC 101907</strain>
    </source>
</reference>
<keyword evidence="1" id="KW-0812">Transmembrane</keyword>
<evidence type="ECO:0000256" key="1">
    <source>
        <dbReference type="SAM" id="Phobius"/>
    </source>
</evidence>
<comment type="caution">
    <text evidence="2">The sequence shown here is derived from an EMBL/GenBank/DDBJ whole genome shotgun (WGS) entry which is preliminary data.</text>
</comment>
<name>A0ABQ4FIB7_9ACTN</name>
<feature type="transmembrane region" description="Helical" evidence="1">
    <location>
        <begin position="41"/>
        <end position="62"/>
    </location>
</feature>
<dbReference type="Proteomes" id="UP000651728">
    <property type="component" value="Unassembled WGS sequence"/>
</dbReference>
<protein>
    <submittedName>
        <fullName evidence="2">Uncharacterized protein</fullName>
    </submittedName>
</protein>
<dbReference type="EMBL" id="BOOB01000037">
    <property type="protein sequence ID" value="GIH34547.1"/>
    <property type="molecule type" value="Genomic_DNA"/>
</dbReference>
<evidence type="ECO:0000313" key="3">
    <source>
        <dbReference type="Proteomes" id="UP000651728"/>
    </source>
</evidence>
<accession>A0ABQ4FIB7</accession>
<organism evidence="2 3">
    <name type="scientific">Microbispora amethystogenes</name>
    <dbReference type="NCBI Taxonomy" id="1427754"/>
    <lineage>
        <taxon>Bacteria</taxon>
        <taxon>Bacillati</taxon>
        <taxon>Actinomycetota</taxon>
        <taxon>Actinomycetes</taxon>
        <taxon>Streptosporangiales</taxon>
        <taxon>Streptosporangiaceae</taxon>
        <taxon>Microbispora</taxon>
    </lineage>
</organism>
<keyword evidence="1" id="KW-0472">Membrane</keyword>
<gene>
    <name evidence="2" type="ORF">Mam01_47110</name>
</gene>
<evidence type="ECO:0000313" key="2">
    <source>
        <dbReference type="EMBL" id="GIH34547.1"/>
    </source>
</evidence>
<sequence>MSHQKGQGLREASRFGPMVGAVGGECREHLRLQRTVKRQTGLPVPIWVPIWVLTWVLTWVAVGPVC</sequence>
<keyword evidence="3" id="KW-1185">Reference proteome</keyword>
<keyword evidence="1" id="KW-1133">Transmembrane helix</keyword>
<dbReference type="RefSeq" id="WP_204287360.1">
    <property type="nucleotide sequence ID" value="NZ_BAABEJ010000002.1"/>
</dbReference>